<dbReference type="RefSeq" id="WP_091396453.1">
    <property type="nucleotide sequence ID" value="NZ_FNQY01000008.1"/>
</dbReference>
<gene>
    <name evidence="1" type="ORF">SAMN05192529_10814</name>
</gene>
<reference evidence="1 2" key="1">
    <citation type="submission" date="2016-10" db="EMBL/GenBank/DDBJ databases">
        <authorList>
            <person name="de Groot N.N."/>
        </authorList>
    </citation>
    <scope>NUCLEOTIDE SEQUENCE [LARGE SCALE GENOMIC DNA]</scope>
    <source>
        <strain evidence="1 2">Vu-144</strain>
    </source>
</reference>
<organism evidence="1 2">
    <name type="scientific">Arachidicoccus rhizosphaerae</name>
    <dbReference type="NCBI Taxonomy" id="551991"/>
    <lineage>
        <taxon>Bacteria</taxon>
        <taxon>Pseudomonadati</taxon>
        <taxon>Bacteroidota</taxon>
        <taxon>Chitinophagia</taxon>
        <taxon>Chitinophagales</taxon>
        <taxon>Chitinophagaceae</taxon>
        <taxon>Arachidicoccus</taxon>
    </lineage>
</organism>
<name>A0A1H3YD70_9BACT</name>
<evidence type="ECO:0000313" key="2">
    <source>
        <dbReference type="Proteomes" id="UP000199041"/>
    </source>
</evidence>
<dbReference type="Proteomes" id="UP000199041">
    <property type="component" value="Unassembled WGS sequence"/>
</dbReference>
<accession>A0A1H3YD70</accession>
<dbReference type="OrthoDB" id="978468at2"/>
<protein>
    <recommendedName>
        <fullName evidence="3">Lipoprotein</fullName>
    </recommendedName>
</protein>
<sequence length="113" mass="12992">MTIISVKHTLPLLSILSYLSFLTLTFTGCKNKKPPEFNYQLSLQMQESITRNNRTLSFYFYSDSFKEKAGFKLEAKLVKNKKRISIKLFNLPKSPPSITPLETTVRLDNLTKG</sequence>
<keyword evidence="2" id="KW-1185">Reference proteome</keyword>
<evidence type="ECO:0000313" key="1">
    <source>
        <dbReference type="EMBL" id="SEA09535.1"/>
    </source>
</evidence>
<evidence type="ECO:0008006" key="3">
    <source>
        <dbReference type="Google" id="ProtNLM"/>
    </source>
</evidence>
<dbReference type="PROSITE" id="PS51257">
    <property type="entry name" value="PROKAR_LIPOPROTEIN"/>
    <property type="match status" value="1"/>
</dbReference>
<proteinExistence type="predicted"/>
<dbReference type="AlphaFoldDB" id="A0A1H3YD70"/>
<dbReference type="EMBL" id="FNQY01000008">
    <property type="protein sequence ID" value="SEA09535.1"/>
    <property type="molecule type" value="Genomic_DNA"/>
</dbReference>